<keyword evidence="1" id="KW-0812">Transmembrane</keyword>
<evidence type="ECO:0000313" key="3">
    <source>
        <dbReference type="Proteomes" id="UP000006250"/>
    </source>
</evidence>
<dbReference type="Proteomes" id="UP000006250">
    <property type="component" value="Unassembled WGS sequence"/>
</dbReference>
<sequence>MSDVSSTSNTPRRCPRVCLACHGQRLATLLETATTMRLFRFEAKGIVEEAVWAMPDEGLPGLALLLARAGVALLVCGGATCCCLRHFSRRGVAVAPWIAGEVPAVLDALRQNRLETLLAPGARQALEASRRGGTKIQRLESESS</sequence>
<feature type="transmembrane region" description="Helical" evidence="1">
    <location>
        <begin position="62"/>
        <end position="84"/>
    </location>
</feature>
<protein>
    <recommendedName>
        <fullName evidence="4">Dinitrogenase iron-molybdenum cofactor biosynthesis domain-containing protein</fullName>
    </recommendedName>
</protein>
<keyword evidence="1" id="KW-0472">Membrane</keyword>
<dbReference type="AlphaFoldDB" id="E1K1Y5"/>
<accession>E1K1Y5</accession>
<keyword evidence="1" id="KW-1133">Transmembrane helix</keyword>
<proteinExistence type="predicted"/>
<evidence type="ECO:0000256" key="1">
    <source>
        <dbReference type="SAM" id="Phobius"/>
    </source>
</evidence>
<dbReference type="SUPFAM" id="SSF53146">
    <property type="entry name" value="Nitrogenase accessory factor-like"/>
    <property type="match status" value="1"/>
</dbReference>
<keyword evidence="3" id="KW-1185">Reference proteome</keyword>
<organism evidence="2 3">
    <name type="scientific">Solidesulfovibrio fructosivorans JJ]</name>
    <dbReference type="NCBI Taxonomy" id="596151"/>
    <lineage>
        <taxon>Bacteria</taxon>
        <taxon>Pseudomonadati</taxon>
        <taxon>Thermodesulfobacteriota</taxon>
        <taxon>Desulfovibrionia</taxon>
        <taxon>Desulfovibrionales</taxon>
        <taxon>Desulfovibrionaceae</taxon>
        <taxon>Solidesulfovibrio</taxon>
    </lineage>
</organism>
<comment type="caution">
    <text evidence="2">The sequence shown here is derived from an EMBL/GenBank/DDBJ whole genome shotgun (WGS) entry which is preliminary data.</text>
</comment>
<dbReference type="RefSeq" id="WP_005996737.1">
    <property type="nucleotide sequence ID" value="NZ_AECZ01000046.1"/>
</dbReference>
<gene>
    <name evidence="2" type="ORF">DesfrDRAFT_3885</name>
</gene>
<evidence type="ECO:0000313" key="2">
    <source>
        <dbReference type="EMBL" id="EFL49391.1"/>
    </source>
</evidence>
<dbReference type="EMBL" id="AECZ01000046">
    <property type="protein sequence ID" value="EFL49391.1"/>
    <property type="molecule type" value="Genomic_DNA"/>
</dbReference>
<reference evidence="2 3" key="1">
    <citation type="submission" date="2010-08" db="EMBL/GenBank/DDBJ databases">
        <title>The draft genome of Desulfovibrio fructosovorans JJ.</title>
        <authorList>
            <consortium name="US DOE Joint Genome Institute (JGI-PGF)"/>
            <person name="Lucas S."/>
            <person name="Copeland A."/>
            <person name="Lapidus A."/>
            <person name="Cheng J.-F."/>
            <person name="Bruce D."/>
            <person name="Goodwin L."/>
            <person name="Pitluck S."/>
            <person name="Land M.L."/>
            <person name="Hauser L."/>
            <person name="Chang Y.-J."/>
            <person name="Jeffries C."/>
            <person name="Wall J.D."/>
            <person name="Stahl D.A."/>
            <person name="Arkin A.P."/>
            <person name="Dehal P."/>
            <person name="Stolyar S.M."/>
            <person name="Hazen T.C."/>
            <person name="Woyke T.J."/>
        </authorList>
    </citation>
    <scope>NUCLEOTIDE SEQUENCE [LARGE SCALE GENOMIC DNA]</scope>
    <source>
        <strain evidence="2 3">JJ</strain>
    </source>
</reference>
<dbReference type="InterPro" id="IPR036105">
    <property type="entry name" value="DiNase_FeMo-co_biosyn_sf"/>
</dbReference>
<name>E1K1Y5_SOLFR</name>
<evidence type="ECO:0008006" key="4">
    <source>
        <dbReference type="Google" id="ProtNLM"/>
    </source>
</evidence>
<dbReference type="eggNOG" id="COG1433">
    <property type="taxonomic scope" value="Bacteria"/>
</dbReference>
<dbReference type="STRING" id="596151.DesfrDRAFT_3885"/>